<dbReference type="PROSITE" id="PS50271">
    <property type="entry name" value="ZF_UBP"/>
    <property type="match status" value="1"/>
</dbReference>
<dbReference type="InterPro" id="IPR001607">
    <property type="entry name" value="Znf_UBP"/>
</dbReference>
<keyword evidence="5" id="KW-0677">Repeat</keyword>
<feature type="binding site" evidence="14">
    <location>
        <position position="188"/>
    </location>
    <ligand>
        <name>Zn(2+)</name>
        <dbReference type="ChEBI" id="CHEBI:29105"/>
    </ligand>
</feature>
<evidence type="ECO:0000256" key="13">
    <source>
        <dbReference type="PIRSR" id="PIRSR016308-2"/>
    </source>
</evidence>
<evidence type="ECO:0000256" key="15">
    <source>
        <dbReference type="PROSITE-ProRule" id="PRU00502"/>
    </source>
</evidence>
<comment type="similarity">
    <text evidence="2 11 16">Belongs to the peptidase C19 family.</text>
</comment>
<dbReference type="SMART" id="SM00165">
    <property type="entry name" value="UBA"/>
    <property type="match status" value="2"/>
</dbReference>
<dbReference type="SUPFAM" id="SSF54001">
    <property type="entry name" value="Cysteine proteinases"/>
    <property type="match status" value="1"/>
</dbReference>
<evidence type="ECO:0000256" key="14">
    <source>
        <dbReference type="PIRSR" id="PIRSR016308-3"/>
    </source>
</evidence>
<feature type="domain" description="UBA" evidence="17">
    <location>
        <begin position="674"/>
        <end position="714"/>
    </location>
</feature>
<feature type="active site" description="Nucleophile" evidence="12">
    <location>
        <position position="324"/>
    </location>
</feature>
<feature type="domain" description="USP" evidence="18">
    <location>
        <begin position="315"/>
        <end position="795"/>
    </location>
</feature>
<dbReference type="PROSITE" id="PS00972">
    <property type="entry name" value="USP_1"/>
    <property type="match status" value="1"/>
</dbReference>
<feature type="domain" description="UBA" evidence="17">
    <location>
        <begin position="610"/>
        <end position="651"/>
    </location>
</feature>
<proteinExistence type="inferred from homology"/>
<evidence type="ECO:0000256" key="12">
    <source>
        <dbReference type="PIRSR" id="PIRSR016308-1"/>
    </source>
</evidence>
<dbReference type="GO" id="GO:0004843">
    <property type="term" value="F:cysteine-type deubiquitinase activity"/>
    <property type="evidence" value="ECO:0007669"/>
    <property type="project" value="UniProtKB-UniRule"/>
</dbReference>
<dbReference type="GO" id="GO:0008270">
    <property type="term" value="F:zinc ion binding"/>
    <property type="evidence" value="ECO:0007669"/>
    <property type="project" value="UniProtKB-UniRule"/>
</dbReference>
<dbReference type="InterPro" id="IPR015940">
    <property type="entry name" value="UBA"/>
</dbReference>
<name>A0AAV6V765_9ARAC</name>
<reference evidence="20 21" key="1">
    <citation type="journal article" date="2022" name="Nat. Ecol. Evol.">
        <title>A masculinizing supergene underlies an exaggerated male reproductive morph in a spider.</title>
        <authorList>
            <person name="Hendrickx F."/>
            <person name="De Corte Z."/>
            <person name="Sonet G."/>
            <person name="Van Belleghem S.M."/>
            <person name="Kostlbacher S."/>
            <person name="Vangestel C."/>
        </authorList>
    </citation>
    <scope>NUCLEOTIDE SEQUENCE [LARGE SCALE GENOMIC DNA]</scope>
    <source>
        <strain evidence="20">W744_W776</strain>
    </source>
</reference>
<dbReference type="AlphaFoldDB" id="A0AAV6V765"/>
<evidence type="ECO:0000256" key="11">
    <source>
        <dbReference type="PIRNR" id="PIRNR016308"/>
    </source>
</evidence>
<keyword evidence="4 11" id="KW-0479">Metal-binding</keyword>
<dbReference type="InterPro" id="IPR028889">
    <property type="entry name" value="USP"/>
</dbReference>
<keyword evidence="3 11" id="KW-0645">Protease</keyword>
<evidence type="ECO:0000259" key="18">
    <source>
        <dbReference type="PROSITE" id="PS50235"/>
    </source>
</evidence>
<evidence type="ECO:0000313" key="21">
    <source>
        <dbReference type="Proteomes" id="UP000827092"/>
    </source>
</evidence>
<feature type="binding site" evidence="13">
    <location>
        <position position="253"/>
    </location>
    <ligand>
        <name>substrate</name>
    </ligand>
</feature>
<dbReference type="PANTHER" id="PTHR21646:SF10">
    <property type="entry name" value="UBIQUITIN CARBOXYL-TERMINAL HYDROLASE 14"/>
    <property type="match status" value="1"/>
</dbReference>
<dbReference type="InterPro" id="IPR018200">
    <property type="entry name" value="USP_CS"/>
</dbReference>
<dbReference type="PROSITE" id="PS50030">
    <property type="entry name" value="UBA"/>
    <property type="match status" value="2"/>
</dbReference>
<feature type="binding site" evidence="14">
    <location>
        <position position="208"/>
    </location>
    <ligand>
        <name>Zn(2+)</name>
        <dbReference type="ChEBI" id="CHEBI:29105"/>
    </ligand>
</feature>
<comment type="caution">
    <text evidence="20">The sequence shown here is derived from an EMBL/GenBank/DDBJ whole genome shotgun (WGS) entry which is preliminary data.</text>
</comment>
<evidence type="ECO:0000256" key="7">
    <source>
        <dbReference type="ARBA" id="ARBA00022786"/>
    </source>
</evidence>
<sequence>MAASVLLPHIQNVRIPTSGDKVYKDECVLCFDSPESDNGLYVCMSSFLGFCRKHVESYFSKTSNSLFLHLKRYKREVEEKQVNEAPTKLAIGLEGGFDVTGKKYEYDDVNSIAVLPDFHVISLPCPDLPESVQISIASILEIDAASIQEEADAMAGTWDGMQREVTKHANTLVQLENGVKIPPKDWQCQECGLQENLWLNLTDGAIHCGRKYFNGQGGNNHAVQHYEKTKYPLVVKLGTITSEASDVYSYDEDSMVVDPNLAHHLAHFGINIKDLQKTDKSMVELEIDLNQRIGEWAVIQESGAKLVPLYGPGYTGLENLGNSCYLNSVMQVLFNIPDFRKCYFEKCNDIFDEGLLGAPKNFNVQMAKLGYGLWSGEYSKAPETIKDSQEQTQEIPGIKPRMFKSLIGQGHPEFSTKRQQDAQEFFLHLISVLERNSRHRENPADALKFEVEERIQCSTSKKVKYTCRTDYLLSLNIPLEAATNKEDLEAFEIKKQEILSKGERVKPDEVVKPRIPLQACLENFASIEAVEDFHSTAINAKSTALKTTRLHTFPDFLMLHLKKFTIGDDWVPKKLEVSLDVPDELDLSVLRGKGIQQGEEELPEISNEFIYNEALLYQLCDMGFPLDGCKKALYFTQNEGIDAAMNWVMEHMNDADFNTPLNIPGSAKSSSDFIADPEASVTIMSMGFSPAQAAKALEATGNNLERAVDWIFSHSEDMETDASEPQPEVRSQFRDGSEKYKLVAFISHMGTSTVAGHYVCHILKEGRWVIFNDNKVALSENPPKDLAYLYFYKRITLP</sequence>
<dbReference type="InterPro" id="IPR041432">
    <property type="entry name" value="UBP13_Znf-UBP_var"/>
</dbReference>
<protein>
    <recommendedName>
        <fullName evidence="11 16">Ubiquitin carboxyl-terminal hydrolase</fullName>
        <ecNumber evidence="11 16">3.4.19.12</ecNumber>
    </recommendedName>
</protein>
<dbReference type="PANTHER" id="PTHR21646">
    <property type="entry name" value="UBIQUITIN CARBOXYL-TERMINAL HYDROLASE"/>
    <property type="match status" value="1"/>
</dbReference>
<feature type="binding site" evidence="13">
    <location>
        <position position="248"/>
    </location>
    <ligand>
        <name>substrate</name>
    </ligand>
</feature>
<dbReference type="InterPro" id="IPR016652">
    <property type="entry name" value="Ubiquitinyl_hydrolase"/>
</dbReference>
<dbReference type="InterPro" id="IPR038765">
    <property type="entry name" value="Papain-like_cys_pep_sf"/>
</dbReference>
<keyword evidence="8 11" id="KW-0378">Hydrolase</keyword>
<keyword evidence="7 11" id="KW-0833">Ubl conjugation pathway</keyword>
<evidence type="ECO:0000259" key="17">
    <source>
        <dbReference type="PROSITE" id="PS50030"/>
    </source>
</evidence>
<evidence type="ECO:0000256" key="10">
    <source>
        <dbReference type="ARBA" id="ARBA00022833"/>
    </source>
</evidence>
<dbReference type="Proteomes" id="UP000827092">
    <property type="component" value="Unassembled WGS sequence"/>
</dbReference>
<gene>
    <name evidence="20" type="ORF">JTE90_007718</name>
</gene>
<evidence type="ECO:0000256" key="6">
    <source>
        <dbReference type="ARBA" id="ARBA00022771"/>
    </source>
</evidence>
<comment type="catalytic activity">
    <reaction evidence="1 11 16">
        <text>Thiol-dependent hydrolysis of ester, thioester, amide, peptide and isopeptide bonds formed by the C-terminal Gly of ubiquitin (a 76-residue protein attached to proteins as an intracellular targeting signal).</text>
        <dbReference type="EC" id="3.4.19.12"/>
    </reaction>
</comment>
<feature type="binding site" evidence="13">
    <location>
        <begin position="210"/>
        <end position="213"/>
    </location>
    <ligand>
        <name>substrate</name>
    </ligand>
</feature>
<evidence type="ECO:0000259" key="19">
    <source>
        <dbReference type="PROSITE" id="PS50271"/>
    </source>
</evidence>
<keyword evidence="21" id="KW-1185">Reference proteome</keyword>
<feature type="binding site" evidence="14">
    <location>
        <position position="191"/>
    </location>
    <ligand>
        <name>Zn(2+)</name>
        <dbReference type="ChEBI" id="CHEBI:29105"/>
    </ligand>
</feature>
<dbReference type="GO" id="GO:0006508">
    <property type="term" value="P:proteolysis"/>
    <property type="evidence" value="ECO:0007669"/>
    <property type="project" value="UniProtKB-KW"/>
</dbReference>
<dbReference type="CDD" id="cd02658">
    <property type="entry name" value="Peptidase_C19B"/>
    <property type="match status" value="1"/>
</dbReference>
<dbReference type="GO" id="GO:0016579">
    <property type="term" value="P:protein deubiquitination"/>
    <property type="evidence" value="ECO:0007669"/>
    <property type="project" value="InterPro"/>
</dbReference>
<dbReference type="InterPro" id="IPR013083">
    <property type="entry name" value="Znf_RING/FYVE/PHD"/>
</dbReference>
<dbReference type="Gene3D" id="3.90.70.10">
    <property type="entry name" value="Cysteine proteinases"/>
    <property type="match status" value="1"/>
</dbReference>
<keyword evidence="6 15" id="KW-0863">Zinc-finger</keyword>
<dbReference type="CDD" id="cd14294">
    <property type="entry name" value="UBA1_UBP5_like"/>
    <property type="match status" value="1"/>
</dbReference>
<dbReference type="Gene3D" id="1.10.8.10">
    <property type="entry name" value="DNA helicase RuvA subunit, C-terminal domain"/>
    <property type="match status" value="2"/>
</dbReference>
<accession>A0AAV6V765</accession>
<organism evidence="20 21">
    <name type="scientific">Oedothorax gibbosus</name>
    <dbReference type="NCBI Taxonomy" id="931172"/>
    <lineage>
        <taxon>Eukaryota</taxon>
        <taxon>Metazoa</taxon>
        <taxon>Ecdysozoa</taxon>
        <taxon>Arthropoda</taxon>
        <taxon>Chelicerata</taxon>
        <taxon>Arachnida</taxon>
        <taxon>Araneae</taxon>
        <taxon>Araneomorphae</taxon>
        <taxon>Entelegynae</taxon>
        <taxon>Araneoidea</taxon>
        <taxon>Linyphiidae</taxon>
        <taxon>Erigoninae</taxon>
        <taxon>Oedothorax</taxon>
    </lineage>
</organism>
<dbReference type="Pfam" id="PF00627">
    <property type="entry name" value="UBA"/>
    <property type="match status" value="2"/>
</dbReference>
<evidence type="ECO:0000256" key="8">
    <source>
        <dbReference type="ARBA" id="ARBA00022801"/>
    </source>
</evidence>
<dbReference type="InterPro" id="IPR050185">
    <property type="entry name" value="Ub_carboxyl-term_hydrolase"/>
</dbReference>
<dbReference type="SUPFAM" id="SSF57850">
    <property type="entry name" value="RING/U-box"/>
    <property type="match status" value="1"/>
</dbReference>
<evidence type="ECO:0000313" key="20">
    <source>
        <dbReference type="EMBL" id="KAG8191918.1"/>
    </source>
</evidence>
<evidence type="ECO:0000256" key="2">
    <source>
        <dbReference type="ARBA" id="ARBA00009085"/>
    </source>
</evidence>
<dbReference type="PIRSF" id="PIRSF016308">
    <property type="entry name" value="UBP"/>
    <property type="match status" value="1"/>
</dbReference>
<dbReference type="CDD" id="cd14386">
    <property type="entry name" value="UBA2_UBP5"/>
    <property type="match status" value="1"/>
</dbReference>
<dbReference type="EMBL" id="JAFNEN010000149">
    <property type="protein sequence ID" value="KAG8191918.1"/>
    <property type="molecule type" value="Genomic_DNA"/>
</dbReference>
<evidence type="ECO:0000256" key="9">
    <source>
        <dbReference type="ARBA" id="ARBA00022807"/>
    </source>
</evidence>
<feature type="binding site" evidence="14">
    <location>
        <position position="221"/>
    </location>
    <ligand>
        <name>Zn(2+)</name>
        <dbReference type="ChEBI" id="CHEBI:29105"/>
    </ligand>
</feature>
<evidence type="ECO:0000256" key="5">
    <source>
        <dbReference type="ARBA" id="ARBA00022737"/>
    </source>
</evidence>
<dbReference type="SMART" id="SM00290">
    <property type="entry name" value="ZnF_UBP"/>
    <property type="match status" value="1"/>
</dbReference>
<dbReference type="FunFam" id="1.10.8.10:FF:000016">
    <property type="entry name" value="Ubiquitin carboxyl-terminal hydrolase"/>
    <property type="match status" value="1"/>
</dbReference>
<dbReference type="Pfam" id="PF17807">
    <property type="entry name" value="zf-UBP_var"/>
    <property type="match status" value="1"/>
</dbReference>
<evidence type="ECO:0000256" key="1">
    <source>
        <dbReference type="ARBA" id="ARBA00000707"/>
    </source>
</evidence>
<feature type="binding site" evidence="13">
    <location>
        <position position="198"/>
    </location>
    <ligand>
        <name>substrate</name>
    </ligand>
</feature>
<dbReference type="FunFam" id="3.30.40.10:FF:000026">
    <property type="entry name" value="Ubiquitin carboxyl-terminal hydrolase"/>
    <property type="match status" value="1"/>
</dbReference>
<dbReference type="SUPFAM" id="SSF46934">
    <property type="entry name" value="UBA-like"/>
    <property type="match status" value="1"/>
</dbReference>
<dbReference type="InterPro" id="IPR001394">
    <property type="entry name" value="Peptidase_C19_UCH"/>
</dbReference>
<keyword evidence="10 11" id="KW-0862">Zinc</keyword>
<dbReference type="EC" id="3.4.19.12" evidence="11 16"/>
<dbReference type="PROSITE" id="PS50235">
    <property type="entry name" value="USP_3"/>
    <property type="match status" value="1"/>
</dbReference>
<dbReference type="Pfam" id="PF02148">
    <property type="entry name" value="zf-UBP"/>
    <property type="match status" value="1"/>
</dbReference>
<evidence type="ECO:0000256" key="3">
    <source>
        <dbReference type="ARBA" id="ARBA00022670"/>
    </source>
</evidence>
<dbReference type="Gene3D" id="3.30.40.10">
    <property type="entry name" value="Zinc/RING finger domain, C3HC4 (zinc finger)"/>
    <property type="match status" value="2"/>
</dbReference>
<dbReference type="Pfam" id="PF00443">
    <property type="entry name" value="UCH"/>
    <property type="match status" value="1"/>
</dbReference>
<keyword evidence="9 11" id="KW-0788">Thiol protease</keyword>
<evidence type="ECO:0000256" key="16">
    <source>
        <dbReference type="RuleBase" id="RU366025"/>
    </source>
</evidence>
<feature type="active site" description="Proton acceptor" evidence="12">
    <location>
        <position position="757"/>
    </location>
</feature>
<feature type="domain" description="UBP-type" evidence="19">
    <location>
        <begin position="164"/>
        <end position="272"/>
    </location>
</feature>
<feature type="binding site" evidence="13">
    <location>
        <position position="250"/>
    </location>
    <ligand>
        <name>substrate</name>
    </ligand>
</feature>
<dbReference type="PROSITE" id="PS00973">
    <property type="entry name" value="USP_2"/>
    <property type="match status" value="1"/>
</dbReference>
<dbReference type="InterPro" id="IPR009060">
    <property type="entry name" value="UBA-like_sf"/>
</dbReference>
<evidence type="ECO:0000256" key="4">
    <source>
        <dbReference type="ARBA" id="ARBA00022723"/>
    </source>
</evidence>